<dbReference type="Gene3D" id="3.40.50.10140">
    <property type="entry name" value="Toll/interleukin-1 receptor homology (TIR) domain"/>
    <property type="match status" value="1"/>
</dbReference>
<dbReference type="Proteomes" id="UP001592581">
    <property type="component" value="Unassembled WGS sequence"/>
</dbReference>
<dbReference type="NCBIfam" id="NF040588">
    <property type="entry name" value="FxsC_Nterm"/>
    <property type="match status" value="1"/>
</dbReference>
<dbReference type="Pfam" id="PF13676">
    <property type="entry name" value="TIR_2"/>
    <property type="match status" value="1"/>
</dbReference>
<dbReference type="EMBL" id="JBEUKS010000015">
    <property type="protein sequence ID" value="MFC1443144.1"/>
    <property type="molecule type" value="Genomic_DNA"/>
</dbReference>
<evidence type="ECO:0000259" key="2">
    <source>
        <dbReference type="PROSITE" id="PS50104"/>
    </source>
</evidence>
<dbReference type="NCBIfam" id="TIGR04276">
    <property type="entry name" value="FxsC_Cterm"/>
    <property type="match status" value="1"/>
</dbReference>
<evidence type="ECO:0000256" key="1">
    <source>
        <dbReference type="SAM" id="MobiDB-lite"/>
    </source>
</evidence>
<reference evidence="3 4" key="1">
    <citation type="submission" date="2024-06" db="EMBL/GenBank/DDBJ databases">
        <authorList>
            <person name="Lee S.D."/>
        </authorList>
    </citation>
    <scope>NUCLEOTIDE SEQUENCE [LARGE SCALE GENOMIC DNA]</scope>
    <source>
        <strain evidence="3 4">N1-10</strain>
    </source>
</reference>
<dbReference type="InterPro" id="IPR047603">
    <property type="entry name" value="FxsC_N"/>
</dbReference>
<sequence>MSDQGSWDEDIPRPFFFLSYAHSPRGAGRAGPVAHHWEDRLFHDLSEAVGELAGLADNEPAGFMDRGLKLGDGWSAEITEALAHCRAFVPLYSPRYFRSQACGQEWSAFASREVLPRNRTSGHASGVVPVQWVSVRHELLPPVARALQFNHRDFGEEYVEEGLQTLLKARYFRTQYELAVHRLAQRIVQVGLDTAIRLGGRRDFQDQRSAFEPPDRRRSLHITVLACDRKSVPEGRSPDSYGINAVDWQPFGEDSDSSIAKRAAAIARQWDFHPTVHDLAAEDVEAAEADGAGPPAPSVLLLDRWALLHPDRRALLQRLDAQNPLWMALLEPWDADDPECNGRQEELRRLADEVLLNLRADRRRRPGADTLSSLAEFEEALPRAALVAMHAFDDWRRRAQGSPERTGPAKPTLRESTARGAQPSRGTPGGPSLPLRLAEYRPEPSPLEPSWHHPADPTTLDPRGGADE</sequence>
<proteinExistence type="predicted"/>
<dbReference type="InterPro" id="IPR026367">
    <property type="entry name" value="FxsC_C"/>
</dbReference>
<name>A0ABV6XYW2_9ACTN</name>
<dbReference type="InterPro" id="IPR000157">
    <property type="entry name" value="TIR_dom"/>
</dbReference>
<keyword evidence="4" id="KW-1185">Reference proteome</keyword>
<organism evidence="3 4">
    <name type="scientific">Streptacidiphilus jeojiensis</name>
    <dbReference type="NCBI Taxonomy" id="3229225"/>
    <lineage>
        <taxon>Bacteria</taxon>
        <taxon>Bacillati</taxon>
        <taxon>Actinomycetota</taxon>
        <taxon>Actinomycetes</taxon>
        <taxon>Kitasatosporales</taxon>
        <taxon>Streptomycetaceae</taxon>
        <taxon>Streptacidiphilus</taxon>
    </lineage>
</organism>
<dbReference type="RefSeq" id="WP_380568196.1">
    <property type="nucleotide sequence ID" value="NZ_JBEUKS010000015.1"/>
</dbReference>
<dbReference type="SUPFAM" id="SSF52200">
    <property type="entry name" value="Toll/Interleukin receptor TIR domain"/>
    <property type="match status" value="1"/>
</dbReference>
<evidence type="ECO:0000313" key="4">
    <source>
        <dbReference type="Proteomes" id="UP001592581"/>
    </source>
</evidence>
<dbReference type="PROSITE" id="PS50104">
    <property type="entry name" value="TIR"/>
    <property type="match status" value="1"/>
</dbReference>
<comment type="caution">
    <text evidence="3">The sequence shown here is derived from an EMBL/GenBank/DDBJ whole genome shotgun (WGS) entry which is preliminary data.</text>
</comment>
<dbReference type="InterPro" id="IPR035897">
    <property type="entry name" value="Toll_tir_struct_dom_sf"/>
</dbReference>
<feature type="domain" description="TIR" evidence="2">
    <location>
        <begin position="12"/>
        <end position="170"/>
    </location>
</feature>
<feature type="region of interest" description="Disordered" evidence="1">
    <location>
        <begin position="398"/>
        <end position="468"/>
    </location>
</feature>
<gene>
    <name evidence="3" type="ORF">ABUW04_33400</name>
</gene>
<evidence type="ECO:0000313" key="3">
    <source>
        <dbReference type="EMBL" id="MFC1443144.1"/>
    </source>
</evidence>
<protein>
    <submittedName>
        <fullName evidence="3">TIR-like protein FxsC</fullName>
    </submittedName>
</protein>
<accession>A0ABV6XYW2</accession>